<protein>
    <submittedName>
        <fullName evidence="1">Uncharacterized protein</fullName>
    </submittedName>
</protein>
<reference evidence="1" key="1">
    <citation type="submission" date="2021-07" db="EMBL/GenBank/DDBJ databases">
        <title>Elsinoe batatas strain:CRI-CJ2 Genome sequencing and assembly.</title>
        <authorList>
            <person name="Huang L."/>
        </authorList>
    </citation>
    <scope>NUCLEOTIDE SEQUENCE</scope>
    <source>
        <strain evidence="1">CRI-CJ2</strain>
    </source>
</reference>
<evidence type="ECO:0000313" key="1">
    <source>
        <dbReference type="EMBL" id="KAG8628189.1"/>
    </source>
</evidence>
<dbReference type="Proteomes" id="UP000809789">
    <property type="component" value="Unassembled WGS sequence"/>
</dbReference>
<sequence length="610" mass="68865">MADIRIASQFVLAQDQSSAQFEAAIIAFQPAYRANTATTPVDEARKLSKPSSLSSHATLFTSTTNLAQAPQLSLLRDSFHVLHKFSSSFATSLHVALADKMVTKAAGDFIWAQMIEAFGGSAKLSKRSYDNKQLYAVSMKPADRSVRISPGRTVPLEIDFSKSTRQSIPDIWLKSMDRKWLKRVIDALNAAWMQAPNDFLQAWLVAAEVADSCNTAMFAGERPPGSCQCTSPADRDQAIHMCSYCPRMVLCRLTKTSRYGLQICNGCHEKQSDIDTTLIQSIVTKRIKFLMKSDLRMAKLDITKKEYRQLVQTNIEHFRQLLKAEEPTTYPDEYAGSRKRQITVDHASQDPEDPTLDAIMAMAPPGAVIEHEFQNLAPTTQAVNLLKQIQIPPVLPRFRKWRTTIADFNANKIGPAELDREARRLVEDCCRFRHIRLKMAWKRKDRVHSYVDKADYDCLREEVVSGKLHPNEKGPWDIHDRDAQVSTLSANLGFTFSAEDQRDGCAFFAHESITPDACIWKCSIEESDPEKALKENYKATYDEFMGLSMTLANHDLLRFAIAYRKHGQDIASGFSDNCKGPSDFRPEDSNLSIETCSSNYFKLNLIVSFW</sequence>
<name>A0A8K0L1Z1_9PEZI</name>
<comment type="caution">
    <text evidence="1">The sequence shown here is derived from an EMBL/GenBank/DDBJ whole genome shotgun (WGS) entry which is preliminary data.</text>
</comment>
<keyword evidence="2" id="KW-1185">Reference proteome</keyword>
<dbReference type="EMBL" id="JAESVG020000004">
    <property type="protein sequence ID" value="KAG8628189.1"/>
    <property type="molecule type" value="Genomic_DNA"/>
</dbReference>
<organism evidence="1 2">
    <name type="scientific">Elsinoe batatas</name>
    <dbReference type="NCBI Taxonomy" id="2601811"/>
    <lineage>
        <taxon>Eukaryota</taxon>
        <taxon>Fungi</taxon>
        <taxon>Dikarya</taxon>
        <taxon>Ascomycota</taxon>
        <taxon>Pezizomycotina</taxon>
        <taxon>Dothideomycetes</taxon>
        <taxon>Dothideomycetidae</taxon>
        <taxon>Myriangiales</taxon>
        <taxon>Elsinoaceae</taxon>
        <taxon>Elsinoe</taxon>
    </lineage>
</organism>
<dbReference type="OrthoDB" id="5245077at2759"/>
<accession>A0A8K0L1Z1</accession>
<gene>
    <name evidence="1" type="ORF">KVT40_004062</name>
</gene>
<evidence type="ECO:0000313" key="2">
    <source>
        <dbReference type="Proteomes" id="UP000809789"/>
    </source>
</evidence>
<dbReference type="AlphaFoldDB" id="A0A8K0L1Z1"/>
<proteinExistence type="predicted"/>